<accession>A0A9X3CTW5</accession>
<keyword evidence="2" id="KW-0732">Signal</keyword>
<keyword evidence="5" id="KW-1185">Reference proteome</keyword>
<reference evidence="4" key="1">
    <citation type="submission" date="2022-11" db="EMBL/GenBank/DDBJ databases">
        <title>Salinimicrobium profundisediminis sp. nov., isolated from deep-sea sediment of the Mariana Trench.</title>
        <authorList>
            <person name="Fu H."/>
        </authorList>
    </citation>
    <scope>NUCLEOTIDE SEQUENCE</scope>
    <source>
        <strain evidence="4">MT39</strain>
    </source>
</reference>
<dbReference type="InterPro" id="IPR013658">
    <property type="entry name" value="SGL"/>
</dbReference>
<dbReference type="Pfam" id="PF08450">
    <property type="entry name" value="SGL"/>
    <property type="match status" value="1"/>
</dbReference>
<sequence length="296" mass="33117">MKILYTFCAVIIMFSISGKAQENNLIAEGAELKLVADGYEFTEGPAADAQGNVYFTDQPNNKIYKWSANDGQVSVFMEESGRANGLYFDAEGYLYAAADKYSELWQISPNKEIKVLRDNFRGQRLNGPNDLWVAPDGGIFLTDPFYQRSYWSNSKQPIKEQRVYYMTPDKKGFFMAADSLVKPNGVIGTPDGQSLYVADIEDNKTWKYNIGKDGKLENKTLFTEMGSDGMTIDEQGNIYLTGDGVTIFNSAGEKILHIPVNKEWTANVTFGGKDKRTLFITAMDSLFSLEMNVTGQ</sequence>
<feature type="chain" id="PRO_5040742984" evidence="2">
    <location>
        <begin position="21"/>
        <end position="296"/>
    </location>
</feature>
<evidence type="ECO:0000313" key="4">
    <source>
        <dbReference type="EMBL" id="MCX2836594.1"/>
    </source>
</evidence>
<evidence type="ECO:0000256" key="2">
    <source>
        <dbReference type="SAM" id="SignalP"/>
    </source>
</evidence>
<dbReference type="InterPro" id="IPR011042">
    <property type="entry name" value="6-blade_b-propeller_TolB-like"/>
</dbReference>
<dbReference type="Gene3D" id="2.120.10.30">
    <property type="entry name" value="TolB, C-terminal domain"/>
    <property type="match status" value="1"/>
</dbReference>
<dbReference type="EMBL" id="JAPJDA010000001">
    <property type="protein sequence ID" value="MCX2836594.1"/>
    <property type="molecule type" value="Genomic_DNA"/>
</dbReference>
<dbReference type="InterPro" id="IPR051262">
    <property type="entry name" value="SMP-30/CGR1_Lactonase"/>
</dbReference>
<dbReference type="AlphaFoldDB" id="A0A9X3CTW5"/>
<dbReference type="Proteomes" id="UP001148482">
    <property type="component" value="Unassembled WGS sequence"/>
</dbReference>
<protein>
    <submittedName>
        <fullName evidence="4">SMP-30/gluconolactonase/LRE family protein</fullName>
    </submittedName>
</protein>
<feature type="domain" description="SMP-30/Gluconolactonase/LRE-like region" evidence="3">
    <location>
        <begin position="41"/>
        <end position="282"/>
    </location>
</feature>
<name>A0A9X3CTW5_9FLAO</name>
<gene>
    <name evidence="4" type="ORF">OQ279_00400</name>
</gene>
<proteinExistence type="predicted"/>
<dbReference type="PANTHER" id="PTHR47572">
    <property type="entry name" value="LIPOPROTEIN-RELATED"/>
    <property type="match status" value="1"/>
</dbReference>
<organism evidence="4 5">
    <name type="scientific">Salinimicrobium profundisediminis</name>
    <dbReference type="NCBI Taxonomy" id="2994553"/>
    <lineage>
        <taxon>Bacteria</taxon>
        <taxon>Pseudomonadati</taxon>
        <taxon>Bacteroidota</taxon>
        <taxon>Flavobacteriia</taxon>
        <taxon>Flavobacteriales</taxon>
        <taxon>Flavobacteriaceae</taxon>
        <taxon>Salinimicrobium</taxon>
    </lineage>
</organism>
<evidence type="ECO:0000313" key="5">
    <source>
        <dbReference type="Proteomes" id="UP001148482"/>
    </source>
</evidence>
<dbReference type="PANTHER" id="PTHR47572:SF4">
    <property type="entry name" value="LACTONASE DRP35"/>
    <property type="match status" value="1"/>
</dbReference>
<comment type="caution">
    <text evidence="4">The sequence shown here is derived from an EMBL/GenBank/DDBJ whole genome shotgun (WGS) entry which is preliminary data.</text>
</comment>
<dbReference type="GO" id="GO:0016787">
    <property type="term" value="F:hydrolase activity"/>
    <property type="evidence" value="ECO:0007669"/>
    <property type="project" value="UniProtKB-KW"/>
</dbReference>
<dbReference type="RefSeq" id="WP_266067770.1">
    <property type="nucleotide sequence ID" value="NZ_JAPJDA010000001.1"/>
</dbReference>
<evidence type="ECO:0000259" key="3">
    <source>
        <dbReference type="Pfam" id="PF08450"/>
    </source>
</evidence>
<evidence type="ECO:0000256" key="1">
    <source>
        <dbReference type="ARBA" id="ARBA00022801"/>
    </source>
</evidence>
<dbReference type="SUPFAM" id="SSF63829">
    <property type="entry name" value="Calcium-dependent phosphotriesterase"/>
    <property type="match status" value="1"/>
</dbReference>
<keyword evidence="1" id="KW-0378">Hydrolase</keyword>
<feature type="signal peptide" evidence="2">
    <location>
        <begin position="1"/>
        <end position="20"/>
    </location>
</feature>